<keyword evidence="5" id="KW-1133">Transmembrane helix</keyword>
<dbReference type="OMA" id="LDWHGPH"/>
<evidence type="ECO:0000256" key="3">
    <source>
        <dbReference type="ARBA" id="ARBA00022801"/>
    </source>
</evidence>
<dbReference type="EMBL" id="ATCN01000902">
    <property type="protein sequence ID" value="EPR78279.1"/>
    <property type="molecule type" value="Genomic_DNA"/>
</dbReference>
<evidence type="ECO:0000256" key="4">
    <source>
        <dbReference type="PIRSR" id="PIRSR005211-1"/>
    </source>
</evidence>
<accession>S7XGV6</accession>
<name>S7XGV6_SPRLO</name>
<dbReference type="SUPFAM" id="SSF53474">
    <property type="entry name" value="alpha/beta-Hydrolases"/>
    <property type="match status" value="1"/>
</dbReference>
<keyword evidence="2" id="KW-0719">Serine esterase</keyword>
<dbReference type="AlphaFoldDB" id="S7XGV6"/>
<dbReference type="GO" id="GO:0047372">
    <property type="term" value="F:monoacylglycerol lipase activity"/>
    <property type="evidence" value="ECO:0007669"/>
    <property type="project" value="TreeGrafter"/>
</dbReference>
<keyword evidence="5" id="KW-0812">Transmembrane</keyword>
<dbReference type="PANTHER" id="PTHR10794:SF63">
    <property type="entry name" value="ALPHA_BETA HYDROLASE 1, ISOFORM A"/>
    <property type="match status" value="1"/>
</dbReference>
<evidence type="ECO:0000259" key="6">
    <source>
        <dbReference type="Pfam" id="PF12146"/>
    </source>
</evidence>
<evidence type="ECO:0000313" key="7">
    <source>
        <dbReference type="EMBL" id="EPR78279.1"/>
    </source>
</evidence>
<gene>
    <name evidence="7" type="ORF">SLOPH_450</name>
</gene>
<feature type="active site" description="Charge relay system" evidence="4">
    <location>
        <position position="341"/>
    </location>
</feature>
<feature type="active site" description="Charge relay system" evidence="4">
    <location>
        <position position="182"/>
    </location>
</feature>
<keyword evidence="5" id="KW-0472">Membrane</keyword>
<proteinExistence type="inferred from homology"/>
<protein>
    <submittedName>
        <fullName evidence="7">Hydrolase</fullName>
    </submittedName>
</protein>
<dbReference type="PANTHER" id="PTHR10794">
    <property type="entry name" value="ABHYDROLASE DOMAIN-CONTAINING PROTEIN"/>
    <property type="match status" value="1"/>
</dbReference>
<dbReference type="InterPro" id="IPR012020">
    <property type="entry name" value="ABHD4"/>
</dbReference>
<dbReference type="InterPro" id="IPR029058">
    <property type="entry name" value="AB_hydrolase_fold"/>
</dbReference>
<feature type="transmembrane region" description="Helical" evidence="5">
    <location>
        <begin position="12"/>
        <end position="33"/>
    </location>
</feature>
<dbReference type="PROSITE" id="PS01133">
    <property type="entry name" value="UPF0017"/>
    <property type="match status" value="1"/>
</dbReference>
<dbReference type="VEuPathDB" id="MicrosporidiaDB:SLOPH_450"/>
<comment type="similarity">
    <text evidence="1">Belongs to the AB hydrolase superfamily. AB hydrolase 4 family.</text>
</comment>
<dbReference type="STRING" id="1358809.S7XGV6"/>
<keyword evidence="8" id="KW-1185">Reference proteome</keyword>
<dbReference type="HOGENOM" id="CLU_032487_8_0_1"/>
<dbReference type="OrthoDB" id="5954035at2759"/>
<dbReference type="InParanoid" id="S7XGV6"/>
<dbReference type="Gene3D" id="3.40.50.1820">
    <property type="entry name" value="alpha/beta hydrolase"/>
    <property type="match status" value="1"/>
</dbReference>
<evidence type="ECO:0000256" key="5">
    <source>
        <dbReference type="SAM" id="Phobius"/>
    </source>
</evidence>
<dbReference type="PIRSF" id="PIRSF005211">
    <property type="entry name" value="Ab_hydro_YheT"/>
    <property type="match status" value="1"/>
</dbReference>
<feature type="active site" description="Charge relay system" evidence="4">
    <location>
        <position position="312"/>
    </location>
</feature>
<comment type="caution">
    <text evidence="7">The sequence shown here is derived from an EMBL/GenBank/DDBJ whole genome shotgun (WGS) entry which is preliminary data.</text>
</comment>
<dbReference type="Proteomes" id="UP000014978">
    <property type="component" value="Unassembled WGS sequence"/>
</dbReference>
<reference evidence="8" key="1">
    <citation type="journal article" date="2013" name="PLoS Genet.">
        <title>The genome of Spraguea lophii and the basis of host-microsporidian interactions.</title>
        <authorList>
            <person name="Campbell S.E."/>
            <person name="Williams T.A."/>
            <person name="Yousuf A."/>
            <person name="Soanes D.M."/>
            <person name="Paszkiewicz K.H."/>
            <person name="Williams B.A.P."/>
        </authorList>
    </citation>
    <scope>NUCLEOTIDE SEQUENCE [LARGE SCALE GENOMIC DNA]</scope>
    <source>
        <strain evidence="8">42_110</strain>
    </source>
</reference>
<keyword evidence="3 7" id="KW-0378">Hydrolase</keyword>
<evidence type="ECO:0000313" key="8">
    <source>
        <dbReference type="Proteomes" id="UP000014978"/>
    </source>
</evidence>
<sequence length="365" mass="42807">MIKYFALLLPLILFYPFFGLPFVIFYYIVYFYNCRKPKIISSNDSLDRQFLEKRFFPFILGFNFVLQTLIDKFRFIKEKRNMFYLTNNDGGRFSVTVSENETLENIIIIHGFASSCDSTYVVNFEKKLKENNYRVFCMNMRGVQCELETPEFFHIGYTKDLKFLIEYIIENYQGNISLLGFSLGGSWITKFLGEYSDKNFMKRIKCGMAISSPLDFHHISKLETNLLHKLTINRIVANKLKQFILKYPIIYKHCNLSENDVQNLSITQDIDENITMKIFNYSTMEEYYIKNSAVTNMHLINKPVLIIISEDDMVSPLNKKILKACENNKNIILVITKRGGHIGFYGNDLSQSYIEGAVLDFLKYH</sequence>
<organism evidence="7 8">
    <name type="scientific">Spraguea lophii (strain 42_110)</name>
    <name type="common">Microsporidian parasite</name>
    <dbReference type="NCBI Taxonomy" id="1358809"/>
    <lineage>
        <taxon>Eukaryota</taxon>
        <taxon>Fungi</taxon>
        <taxon>Fungi incertae sedis</taxon>
        <taxon>Microsporidia</taxon>
        <taxon>Spragueidae</taxon>
        <taxon>Spraguea</taxon>
    </lineage>
</organism>
<dbReference type="Pfam" id="PF12146">
    <property type="entry name" value="Hydrolase_4"/>
    <property type="match status" value="1"/>
</dbReference>
<evidence type="ECO:0000256" key="2">
    <source>
        <dbReference type="ARBA" id="ARBA00022487"/>
    </source>
</evidence>
<evidence type="ECO:0000256" key="1">
    <source>
        <dbReference type="ARBA" id="ARBA00010884"/>
    </source>
</evidence>
<dbReference type="InterPro" id="IPR022742">
    <property type="entry name" value="Hydrolase_4"/>
</dbReference>
<dbReference type="InterPro" id="IPR000952">
    <property type="entry name" value="AB_hydrolase_4_CS"/>
</dbReference>
<dbReference type="GO" id="GO:0034338">
    <property type="term" value="F:short-chain carboxylesterase activity"/>
    <property type="evidence" value="ECO:0007669"/>
    <property type="project" value="TreeGrafter"/>
</dbReference>
<feature type="domain" description="Serine aminopeptidase S33" evidence="6">
    <location>
        <begin position="105"/>
        <end position="318"/>
    </location>
</feature>
<dbReference type="InterPro" id="IPR050960">
    <property type="entry name" value="AB_hydrolase_4_sf"/>
</dbReference>